<comment type="caution">
    <text evidence="2">The sequence shown here is derived from an EMBL/GenBank/DDBJ whole genome shotgun (WGS) entry which is preliminary data.</text>
</comment>
<organism evidence="2 3">
    <name type="scientific">Claviceps africana</name>
    <dbReference type="NCBI Taxonomy" id="83212"/>
    <lineage>
        <taxon>Eukaryota</taxon>
        <taxon>Fungi</taxon>
        <taxon>Dikarya</taxon>
        <taxon>Ascomycota</taxon>
        <taxon>Pezizomycotina</taxon>
        <taxon>Sordariomycetes</taxon>
        <taxon>Hypocreomycetidae</taxon>
        <taxon>Hypocreales</taxon>
        <taxon>Clavicipitaceae</taxon>
        <taxon>Claviceps</taxon>
    </lineage>
</organism>
<proteinExistence type="predicted"/>
<gene>
    <name evidence="2" type="ORF">E4U42_006560</name>
</gene>
<name>A0A8K0J518_9HYPO</name>
<reference evidence="2" key="1">
    <citation type="journal article" date="2020" name="bioRxiv">
        <title>Whole genome comparisons of ergot fungi reveals the divergence and evolution of species within the genus Claviceps are the result of varying mechanisms driving genome evolution and host range expansion.</title>
        <authorList>
            <person name="Wyka S.A."/>
            <person name="Mondo S.J."/>
            <person name="Liu M."/>
            <person name="Dettman J."/>
            <person name="Nalam V."/>
            <person name="Broders K.D."/>
        </authorList>
    </citation>
    <scope>NUCLEOTIDE SEQUENCE</scope>
    <source>
        <strain evidence="2">CCC 489</strain>
    </source>
</reference>
<evidence type="ECO:0000313" key="3">
    <source>
        <dbReference type="Proteomes" id="UP000811619"/>
    </source>
</evidence>
<dbReference type="Proteomes" id="UP000811619">
    <property type="component" value="Unassembled WGS sequence"/>
</dbReference>
<evidence type="ECO:0000313" key="2">
    <source>
        <dbReference type="EMBL" id="KAG5919296.1"/>
    </source>
</evidence>
<feature type="compositionally biased region" description="Gly residues" evidence="1">
    <location>
        <begin position="47"/>
        <end position="67"/>
    </location>
</feature>
<accession>A0A8K0J518</accession>
<evidence type="ECO:0008006" key="4">
    <source>
        <dbReference type="Google" id="ProtNLM"/>
    </source>
</evidence>
<protein>
    <recommendedName>
        <fullName evidence="4">SMP domain-containing protein</fullName>
    </recommendedName>
</protein>
<feature type="region of interest" description="Disordered" evidence="1">
    <location>
        <begin position="1"/>
        <end position="67"/>
    </location>
</feature>
<dbReference type="AlphaFoldDB" id="A0A8K0J518"/>
<sequence>MPENKMSKSDAGRVQSTQAKSGADVGAGTFAARAQSAGDRNANAQGSGSGNTGGQSGSGTSGDAGKK</sequence>
<dbReference type="OrthoDB" id="5988651at2759"/>
<evidence type="ECO:0000256" key="1">
    <source>
        <dbReference type="SAM" id="MobiDB-lite"/>
    </source>
</evidence>
<keyword evidence="3" id="KW-1185">Reference proteome</keyword>
<feature type="compositionally biased region" description="Basic and acidic residues" evidence="1">
    <location>
        <begin position="1"/>
        <end position="11"/>
    </location>
</feature>
<dbReference type="EMBL" id="SRPY01000679">
    <property type="protein sequence ID" value="KAG5919296.1"/>
    <property type="molecule type" value="Genomic_DNA"/>
</dbReference>